<organism evidence="1 2">
    <name type="scientific">Staphylococcus hyicus</name>
    <dbReference type="NCBI Taxonomy" id="1284"/>
    <lineage>
        <taxon>Bacteria</taxon>
        <taxon>Bacillati</taxon>
        <taxon>Bacillota</taxon>
        <taxon>Bacilli</taxon>
        <taxon>Bacillales</taxon>
        <taxon>Staphylococcaceae</taxon>
        <taxon>Staphylococcus</taxon>
    </lineage>
</organism>
<dbReference type="EMBL" id="CP171742">
    <property type="protein sequence ID" value="XKR68999.1"/>
    <property type="molecule type" value="Genomic_DNA"/>
</dbReference>
<evidence type="ECO:0000313" key="2">
    <source>
        <dbReference type="Proteomes" id="UP001234913"/>
    </source>
</evidence>
<name>A0ACD5FLN9_STAHY</name>
<accession>A0ACD5FLN9</accession>
<proteinExistence type="predicted"/>
<sequence length="198" mass="22787">MNEVMNVKHTIKNLLESGVTSYQIEKATGVSRAKIGRLRNGKNKIGDLTLDTAEKLYNYQKGLDRMNELKNKVVEVENPNNIVEYESLSRYYIDIINNQDATYDVEYAEVAEVEHDNGNTYYTVELNSVEEIKFTDEIKETVDLENLFARFENEDQKGETATEMIYFHNLEDAKDYAKLVLEGSDTFEDCAKKIGIIE</sequence>
<evidence type="ECO:0000313" key="1">
    <source>
        <dbReference type="EMBL" id="XKR68999.1"/>
    </source>
</evidence>
<dbReference type="Proteomes" id="UP001234913">
    <property type="component" value="Chromosome"/>
</dbReference>
<keyword evidence="2" id="KW-1185">Reference proteome</keyword>
<protein>
    <submittedName>
        <fullName evidence="1">Uncharacterized protein</fullName>
    </submittedName>
</protein>
<gene>
    <name evidence="1" type="ORF">QUC96_011210</name>
</gene>
<reference evidence="1" key="1">
    <citation type="submission" date="2024-09" db="EMBL/GenBank/DDBJ databases">
        <authorList>
            <person name="Gagne-Thivierge C."/>
        </authorList>
    </citation>
    <scope>NUCLEOTIDE SEQUENCE</scope>
    <source>
        <strain evidence="1">SC310</strain>
    </source>
</reference>